<feature type="compositionally biased region" description="Acidic residues" evidence="1">
    <location>
        <begin position="188"/>
        <end position="211"/>
    </location>
</feature>
<dbReference type="EMBL" id="BTGU01005795">
    <property type="protein sequence ID" value="GMN30320.1"/>
    <property type="molecule type" value="Genomic_DNA"/>
</dbReference>
<dbReference type="Proteomes" id="UP001187192">
    <property type="component" value="Unassembled WGS sequence"/>
</dbReference>
<feature type="region of interest" description="Disordered" evidence="1">
    <location>
        <begin position="126"/>
        <end position="220"/>
    </location>
</feature>
<evidence type="ECO:0000313" key="4">
    <source>
        <dbReference type="Proteomes" id="UP001187192"/>
    </source>
</evidence>
<reference evidence="3" key="1">
    <citation type="submission" date="2023-07" db="EMBL/GenBank/DDBJ databases">
        <title>draft genome sequence of fig (Ficus carica).</title>
        <authorList>
            <person name="Takahashi T."/>
            <person name="Nishimura K."/>
        </authorList>
    </citation>
    <scope>NUCLEOTIDE SEQUENCE</scope>
</reference>
<protein>
    <submittedName>
        <fullName evidence="3">Uncharacterized protein</fullName>
    </submittedName>
</protein>
<evidence type="ECO:0000313" key="3">
    <source>
        <dbReference type="EMBL" id="GMN30320.1"/>
    </source>
</evidence>
<proteinExistence type="predicted"/>
<gene>
    <name evidence="2" type="ORF">TIFTF001_048003</name>
    <name evidence="3" type="ORF">TIFTF001_048005</name>
</gene>
<dbReference type="EMBL" id="BTGU01005794">
    <property type="protein sequence ID" value="GMN30307.1"/>
    <property type="molecule type" value="Genomic_DNA"/>
</dbReference>
<evidence type="ECO:0000256" key="1">
    <source>
        <dbReference type="SAM" id="MobiDB-lite"/>
    </source>
</evidence>
<dbReference type="AlphaFoldDB" id="A0AA87ZD46"/>
<feature type="compositionally biased region" description="Acidic residues" evidence="1">
    <location>
        <begin position="168"/>
        <end position="178"/>
    </location>
</feature>
<sequence length="220" mass="25079">MDPAQVEEDRRSVSAFYKLRPLLFDGTPRTVALSGWLYDLEMIFHLCHVEAHLRVSLASRCLAADARLWWMTIGEGTLPDRTWPHFRTCMINRYGPVPEEGIEEPYRDPEIYRDMQHERYHVAAYEPGPVDPEDAMPADPVQEAQDDGYDADEDMDAPEDPPIIVISSDDEDDDEEPDHEPGFIGWPDEGDDFEEDPEEIPDEDGEADSDVSDVTVVEID</sequence>
<accession>A0AA87ZD46</accession>
<keyword evidence="4" id="KW-1185">Reference proteome</keyword>
<organism evidence="3 4">
    <name type="scientific">Ficus carica</name>
    <name type="common">Common fig</name>
    <dbReference type="NCBI Taxonomy" id="3494"/>
    <lineage>
        <taxon>Eukaryota</taxon>
        <taxon>Viridiplantae</taxon>
        <taxon>Streptophyta</taxon>
        <taxon>Embryophyta</taxon>
        <taxon>Tracheophyta</taxon>
        <taxon>Spermatophyta</taxon>
        <taxon>Magnoliopsida</taxon>
        <taxon>eudicotyledons</taxon>
        <taxon>Gunneridae</taxon>
        <taxon>Pentapetalae</taxon>
        <taxon>rosids</taxon>
        <taxon>fabids</taxon>
        <taxon>Rosales</taxon>
        <taxon>Moraceae</taxon>
        <taxon>Ficeae</taxon>
        <taxon>Ficus</taxon>
    </lineage>
</organism>
<evidence type="ECO:0000313" key="2">
    <source>
        <dbReference type="EMBL" id="GMN30307.1"/>
    </source>
</evidence>
<name>A0AA87ZD46_FICCA</name>
<comment type="caution">
    <text evidence="3">The sequence shown here is derived from an EMBL/GenBank/DDBJ whole genome shotgun (WGS) entry which is preliminary data.</text>
</comment>
<feature type="compositionally biased region" description="Acidic residues" evidence="1">
    <location>
        <begin position="144"/>
        <end position="159"/>
    </location>
</feature>